<reference evidence="4 5" key="1">
    <citation type="journal article" date="2010" name="BMC Genomics">
        <title>Genome sequence of the pattern forming Paenibacillus vortex bacterium reveals potential for thriving in complex environments.</title>
        <authorList>
            <person name="Sirota-Madi A."/>
            <person name="Olender T."/>
            <person name="Helman Y."/>
            <person name="Ingham C."/>
            <person name="Brainis I."/>
            <person name="Roth D."/>
            <person name="Hagi E."/>
            <person name="Brodsky L."/>
            <person name="Leshkowitz D."/>
            <person name="Galatenko V."/>
            <person name="Nikolaev V."/>
            <person name="Mugasimangalam R.C."/>
            <person name="Bransburg-Zabary S."/>
            <person name="Gutnick D.L."/>
            <person name="Lancet D."/>
            <person name="Ben-Jacob E."/>
        </authorList>
    </citation>
    <scope>NUCLEOTIDE SEQUENCE [LARGE SCALE GENOMIC DNA]</scope>
    <source>
        <strain evidence="4 5">V453</strain>
    </source>
</reference>
<organism evidence="4 5">
    <name type="scientific">Paenibacillus vortex V453</name>
    <dbReference type="NCBI Taxonomy" id="715225"/>
    <lineage>
        <taxon>Bacteria</taxon>
        <taxon>Bacillati</taxon>
        <taxon>Bacillota</taxon>
        <taxon>Bacilli</taxon>
        <taxon>Bacillales</taxon>
        <taxon>Paenibacillaceae</taxon>
        <taxon>Paenibacillus</taxon>
    </lineage>
</organism>
<dbReference type="GO" id="GO:0005524">
    <property type="term" value="F:ATP binding"/>
    <property type="evidence" value="ECO:0007669"/>
    <property type="project" value="InterPro"/>
</dbReference>
<dbReference type="AlphaFoldDB" id="A0A2R9SVA9"/>
<evidence type="ECO:0000313" key="4">
    <source>
        <dbReference type="EMBL" id="EFU41284.1"/>
    </source>
</evidence>
<evidence type="ECO:0000256" key="2">
    <source>
        <dbReference type="SAM" id="MobiDB-lite"/>
    </source>
</evidence>
<dbReference type="InterPro" id="IPR003439">
    <property type="entry name" value="ABC_transporter-like_ATP-bd"/>
</dbReference>
<proteinExistence type="predicted"/>
<evidence type="ECO:0000256" key="1">
    <source>
        <dbReference type="ARBA" id="ARBA00022448"/>
    </source>
</evidence>
<evidence type="ECO:0000313" key="5">
    <source>
        <dbReference type="Proteomes" id="UP000003094"/>
    </source>
</evidence>
<accession>A0A2R9SVA9</accession>
<name>A0A2R9SVA9_9BACL</name>
<dbReference type="Pfam" id="PF00005">
    <property type="entry name" value="ABC_tran"/>
    <property type="match status" value="1"/>
</dbReference>
<dbReference type="SUPFAM" id="SSF52540">
    <property type="entry name" value="P-loop containing nucleoside triphosphate hydrolases"/>
    <property type="match status" value="1"/>
</dbReference>
<comment type="caution">
    <text evidence="4">The sequence shown here is derived from an EMBL/GenBank/DDBJ whole genome shotgun (WGS) entry which is preliminary data.</text>
</comment>
<dbReference type="PANTHER" id="PTHR43166">
    <property type="entry name" value="AMINO ACID IMPORT ATP-BINDING PROTEIN"/>
    <property type="match status" value="1"/>
</dbReference>
<protein>
    <submittedName>
        <fullName evidence="4">ABC transporter related protein</fullName>
    </submittedName>
</protein>
<gene>
    <name evidence="4" type="ORF">PVOR_14649</name>
</gene>
<dbReference type="GO" id="GO:0016887">
    <property type="term" value="F:ATP hydrolysis activity"/>
    <property type="evidence" value="ECO:0007669"/>
    <property type="project" value="InterPro"/>
</dbReference>
<dbReference type="InterPro" id="IPR027417">
    <property type="entry name" value="P-loop_NTPase"/>
</dbReference>
<evidence type="ECO:0000259" key="3">
    <source>
        <dbReference type="Pfam" id="PF00005"/>
    </source>
</evidence>
<feature type="region of interest" description="Disordered" evidence="2">
    <location>
        <begin position="141"/>
        <end position="187"/>
    </location>
</feature>
<dbReference type="InterPro" id="IPR050086">
    <property type="entry name" value="MetN_ABC_transporter-like"/>
</dbReference>
<dbReference type="EMBL" id="ADHJ01000021">
    <property type="protein sequence ID" value="EFU41284.1"/>
    <property type="molecule type" value="Genomic_DNA"/>
</dbReference>
<dbReference type="Proteomes" id="UP000003094">
    <property type="component" value="Unassembled WGS sequence"/>
</dbReference>
<keyword evidence="1" id="KW-0813">Transport</keyword>
<dbReference type="KEGG" id="pvo:PVOR_14649"/>
<dbReference type="Gene3D" id="3.40.50.300">
    <property type="entry name" value="P-loop containing nucleotide triphosphate hydrolases"/>
    <property type="match status" value="1"/>
</dbReference>
<feature type="compositionally biased region" description="Basic and acidic residues" evidence="2">
    <location>
        <begin position="141"/>
        <end position="152"/>
    </location>
</feature>
<feature type="domain" description="ABC transporter" evidence="3">
    <location>
        <begin position="19"/>
        <end position="144"/>
    </location>
</feature>
<keyword evidence="5" id="KW-1185">Reference proteome</keyword>
<sequence length="187" mass="20739">MIKVDRLKKTMGPERTPVLKDITFQMEHGEMIGLIGASGSGKSLMMSCLSMQQKWDGGKLTIDGEDMMNPAGKRRIRREWAYLEQNPALNVNRTALKNVLIGQSSQTPMWRMVTGMVRSDDYMGAMDTIEHLGLLDKAKRKAGEAQRRREAANCHCTGTGPRGQGYIGRRTGDGARSGLGRTRVEDP</sequence>